<dbReference type="Gene3D" id="3.40.50.1820">
    <property type="entry name" value="alpha/beta hydrolase"/>
    <property type="match status" value="1"/>
</dbReference>
<feature type="transmembrane region" description="Helical" evidence="1">
    <location>
        <begin position="73"/>
        <end position="99"/>
    </location>
</feature>
<organism evidence="2 3">
    <name type="scientific">Chrysophaeum taylorii</name>
    <dbReference type="NCBI Taxonomy" id="2483200"/>
    <lineage>
        <taxon>Eukaryota</taxon>
        <taxon>Sar</taxon>
        <taxon>Stramenopiles</taxon>
        <taxon>Ochrophyta</taxon>
        <taxon>Pelagophyceae</taxon>
        <taxon>Pelagomonadales</taxon>
        <taxon>Pelagomonadaceae</taxon>
        <taxon>Chrysophaeum</taxon>
    </lineage>
</organism>
<keyword evidence="3" id="KW-1185">Reference proteome</keyword>
<gene>
    <name evidence="2" type="ORF">CTAYLR_009156</name>
</gene>
<name>A0AAD7UIJ7_9STRA</name>
<reference evidence="2" key="1">
    <citation type="submission" date="2023-01" db="EMBL/GenBank/DDBJ databases">
        <title>Metagenome sequencing of chrysophaentin producing Chrysophaeum taylorii.</title>
        <authorList>
            <person name="Davison J."/>
            <person name="Bewley C."/>
        </authorList>
    </citation>
    <scope>NUCLEOTIDE SEQUENCE</scope>
    <source>
        <strain evidence="2">NIES-1699</strain>
    </source>
</reference>
<keyword evidence="1" id="KW-0472">Membrane</keyword>
<dbReference type="SUPFAM" id="SSF53474">
    <property type="entry name" value="alpha/beta-Hydrolases"/>
    <property type="match status" value="1"/>
</dbReference>
<evidence type="ECO:0000313" key="3">
    <source>
        <dbReference type="Proteomes" id="UP001230188"/>
    </source>
</evidence>
<keyword evidence="1" id="KW-1133">Transmembrane helix</keyword>
<feature type="transmembrane region" description="Helical" evidence="1">
    <location>
        <begin position="41"/>
        <end position="61"/>
    </location>
</feature>
<keyword evidence="1" id="KW-0812">Transmembrane</keyword>
<dbReference type="Proteomes" id="UP001230188">
    <property type="component" value="Unassembled WGS sequence"/>
</dbReference>
<sequence>METALILSGWSPGPLPTVVQALEARGLACEEVPLPMPPCGCYWLLNPFVLVLGGLVVGVVLACQALDDPLYCVAVVVAALAAARLAVAGLVLFSIARGVANANALAARRRVVLVVGFSWGGGVAHWLLAEQKKEIPALLLAPTSVAMAAACLVRHPPRIPHPPSVAVVTALYDDFCPPRTAGLYEAFGCRSVDRLQDDHVLSRADSLSRILGTVAALLDDDGA</sequence>
<feature type="transmembrane region" description="Helical" evidence="1">
    <location>
        <begin position="111"/>
        <end position="129"/>
    </location>
</feature>
<dbReference type="InterPro" id="IPR029058">
    <property type="entry name" value="AB_hydrolase_fold"/>
</dbReference>
<dbReference type="EMBL" id="JAQMWT010000232">
    <property type="protein sequence ID" value="KAJ8607122.1"/>
    <property type="molecule type" value="Genomic_DNA"/>
</dbReference>
<evidence type="ECO:0000313" key="2">
    <source>
        <dbReference type="EMBL" id="KAJ8607122.1"/>
    </source>
</evidence>
<comment type="caution">
    <text evidence="2">The sequence shown here is derived from an EMBL/GenBank/DDBJ whole genome shotgun (WGS) entry which is preliminary data.</text>
</comment>
<proteinExistence type="predicted"/>
<protein>
    <submittedName>
        <fullName evidence="2">Uncharacterized protein</fullName>
    </submittedName>
</protein>
<evidence type="ECO:0000256" key="1">
    <source>
        <dbReference type="SAM" id="Phobius"/>
    </source>
</evidence>
<dbReference type="AlphaFoldDB" id="A0AAD7UIJ7"/>
<accession>A0AAD7UIJ7</accession>